<feature type="compositionally biased region" description="Basic and acidic residues" evidence="1">
    <location>
        <begin position="111"/>
        <end position="128"/>
    </location>
</feature>
<comment type="caution">
    <text evidence="3">The sequence shown here is derived from an EMBL/GenBank/DDBJ whole genome shotgun (WGS) entry which is preliminary data.</text>
</comment>
<evidence type="ECO:0000313" key="4">
    <source>
        <dbReference type="Proteomes" id="UP000183809"/>
    </source>
</evidence>
<organism evidence="3 4">
    <name type="scientific">Diplodia corticola</name>
    <dbReference type="NCBI Taxonomy" id="236234"/>
    <lineage>
        <taxon>Eukaryota</taxon>
        <taxon>Fungi</taxon>
        <taxon>Dikarya</taxon>
        <taxon>Ascomycota</taxon>
        <taxon>Pezizomycotina</taxon>
        <taxon>Dothideomycetes</taxon>
        <taxon>Dothideomycetes incertae sedis</taxon>
        <taxon>Botryosphaeriales</taxon>
        <taxon>Botryosphaeriaceae</taxon>
        <taxon>Diplodia</taxon>
    </lineage>
</organism>
<dbReference type="RefSeq" id="XP_020128928.1">
    <property type="nucleotide sequence ID" value="XM_020275026.1"/>
</dbReference>
<protein>
    <submittedName>
        <fullName evidence="3">Uncharacterized protein</fullName>
    </submittedName>
</protein>
<keyword evidence="2" id="KW-0812">Transmembrane</keyword>
<dbReference type="OrthoDB" id="5421765at2759"/>
<dbReference type="GeneID" id="31015287"/>
<dbReference type="Proteomes" id="UP000183809">
    <property type="component" value="Unassembled WGS sequence"/>
</dbReference>
<dbReference type="AlphaFoldDB" id="A0A1J9RXX2"/>
<name>A0A1J9RXX2_9PEZI</name>
<feature type="region of interest" description="Disordered" evidence="1">
    <location>
        <begin position="106"/>
        <end position="130"/>
    </location>
</feature>
<evidence type="ECO:0000313" key="3">
    <source>
        <dbReference type="EMBL" id="OJD32668.1"/>
    </source>
</evidence>
<dbReference type="EMBL" id="MNUE01000037">
    <property type="protein sequence ID" value="OJD32668.1"/>
    <property type="molecule type" value="Genomic_DNA"/>
</dbReference>
<keyword evidence="2" id="KW-0472">Membrane</keyword>
<feature type="transmembrane region" description="Helical" evidence="2">
    <location>
        <begin position="78"/>
        <end position="101"/>
    </location>
</feature>
<gene>
    <name evidence="3" type="ORF">BKCO1_37000146</name>
</gene>
<feature type="compositionally biased region" description="Low complexity" evidence="1">
    <location>
        <begin position="14"/>
        <end position="36"/>
    </location>
</feature>
<feature type="region of interest" description="Disordered" evidence="1">
    <location>
        <begin position="1"/>
        <end position="49"/>
    </location>
</feature>
<keyword evidence="2" id="KW-1133">Transmembrane helix</keyword>
<feature type="compositionally biased region" description="Polar residues" evidence="1">
    <location>
        <begin position="1"/>
        <end position="13"/>
    </location>
</feature>
<accession>A0A1J9RXX2</accession>
<sequence length="365" mass="39540">MPDSNSPPENQAIGTSLPTTATTVTSSATSPSTGPSEVNGGVPTSTTPNNACYTATTTVTVATTSQTPTRSTISPATLAGSVVGSIVAAAAITFLVTFVLLRSKRRTAPPKPEEFSGKTKVGGPRDPDSTIEETWEQQLLEQADDRTIRQLVKTVLDLAEVHIENHYTDRKSLDIDEQALRVVNSPHLPAPLQTLLRRSARPTLLMKHCLARILLGDSIVPLLPASMDRLPHLVGQSQDPSVTQVLGRWRRLTTYLHPPPGDDDDFKAVQKTAIDEATRQFAVAFAPWQRNTNDALWQANLDAVFQNATNMALLLFSQPAAFEFRWTPPQSGSVVVLPSLVRLSDENGVLLHSPLALIPQVVDRL</sequence>
<proteinExistence type="predicted"/>
<reference evidence="3 4" key="1">
    <citation type="submission" date="2016-10" db="EMBL/GenBank/DDBJ databases">
        <title>Proteomics and genomics reveal pathogen-plant mechanisms compatible with a hemibiotrophic lifestyle of Diplodia corticola.</title>
        <authorList>
            <person name="Fernandes I."/>
            <person name="De Jonge R."/>
            <person name="Van De Peer Y."/>
            <person name="Devreese B."/>
            <person name="Alves A."/>
            <person name="Esteves A.C."/>
        </authorList>
    </citation>
    <scope>NUCLEOTIDE SEQUENCE [LARGE SCALE GENOMIC DNA]</scope>
    <source>
        <strain evidence="3 4">CBS 112549</strain>
    </source>
</reference>
<evidence type="ECO:0000256" key="1">
    <source>
        <dbReference type="SAM" id="MobiDB-lite"/>
    </source>
</evidence>
<keyword evidence="4" id="KW-1185">Reference proteome</keyword>
<evidence type="ECO:0000256" key="2">
    <source>
        <dbReference type="SAM" id="Phobius"/>
    </source>
</evidence>